<feature type="transmembrane region" description="Helical" evidence="3">
    <location>
        <begin position="21"/>
        <end position="40"/>
    </location>
</feature>
<dbReference type="Gene3D" id="3.40.710.10">
    <property type="entry name" value="DD-peptidase/beta-lactamase superfamily"/>
    <property type="match status" value="1"/>
</dbReference>
<comment type="caution">
    <text evidence="6">The sequence shown here is derived from an EMBL/GenBank/DDBJ whole genome shotgun (WGS) entry which is preliminary data.</text>
</comment>
<dbReference type="GO" id="GO:0005886">
    <property type="term" value="C:plasma membrane"/>
    <property type="evidence" value="ECO:0007669"/>
    <property type="project" value="TreeGrafter"/>
</dbReference>
<dbReference type="GO" id="GO:0008658">
    <property type="term" value="F:penicillin binding"/>
    <property type="evidence" value="ECO:0007669"/>
    <property type="project" value="InterPro"/>
</dbReference>
<evidence type="ECO:0000256" key="1">
    <source>
        <dbReference type="ARBA" id="ARBA00004370"/>
    </source>
</evidence>
<evidence type="ECO:0000259" key="4">
    <source>
        <dbReference type="Pfam" id="PF00905"/>
    </source>
</evidence>
<dbReference type="Pfam" id="PF00905">
    <property type="entry name" value="Transpeptidase"/>
    <property type="match status" value="1"/>
</dbReference>
<reference evidence="6 7" key="1">
    <citation type="journal article" date="2016" name="Nat. Commun.">
        <title>Thousands of microbial genomes shed light on interconnected biogeochemical processes in an aquifer system.</title>
        <authorList>
            <person name="Anantharaman K."/>
            <person name="Brown C.T."/>
            <person name="Hug L.A."/>
            <person name="Sharon I."/>
            <person name="Castelle C.J."/>
            <person name="Probst A.J."/>
            <person name="Thomas B.C."/>
            <person name="Singh A."/>
            <person name="Wilkins M.J."/>
            <person name="Karaoz U."/>
            <person name="Brodie E.L."/>
            <person name="Williams K.H."/>
            <person name="Hubbard S.S."/>
            <person name="Banfield J.F."/>
        </authorList>
    </citation>
    <scope>NUCLEOTIDE SEQUENCE [LARGE SCALE GENOMIC DNA]</scope>
</reference>
<protein>
    <recommendedName>
        <fullName evidence="8">Penicillin-binding protein transpeptidase domain-containing protein</fullName>
    </recommendedName>
</protein>
<evidence type="ECO:0000256" key="3">
    <source>
        <dbReference type="SAM" id="Phobius"/>
    </source>
</evidence>
<organism evidence="6 7">
    <name type="scientific">Candidatus Buchananbacteria bacterium RIFCSPLOWO2_01_FULL_39_33</name>
    <dbReference type="NCBI Taxonomy" id="1797543"/>
    <lineage>
        <taxon>Bacteria</taxon>
        <taxon>Candidatus Buchananiibacteriota</taxon>
    </lineage>
</organism>
<evidence type="ECO:0000313" key="7">
    <source>
        <dbReference type="Proteomes" id="UP000177376"/>
    </source>
</evidence>
<dbReference type="GO" id="GO:0071555">
    <property type="term" value="P:cell wall organization"/>
    <property type="evidence" value="ECO:0007669"/>
    <property type="project" value="TreeGrafter"/>
</dbReference>
<feature type="domain" description="Penicillin-binding protein transpeptidase" evidence="4">
    <location>
        <begin position="307"/>
        <end position="616"/>
    </location>
</feature>
<gene>
    <name evidence="6" type="ORF">A3A02_01950</name>
</gene>
<dbReference type="InterPro" id="IPR050515">
    <property type="entry name" value="Beta-lactam/transpept"/>
</dbReference>
<dbReference type="InterPro" id="IPR001460">
    <property type="entry name" value="PCN-bd_Tpept"/>
</dbReference>
<dbReference type="Proteomes" id="UP000177376">
    <property type="component" value="Unassembled WGS sequence"/>
</dbReference>
<name>A0A1G1YH14_9BACT</name>
<dbReference type="EMBL" id="MHIM01000034">
    <property type="protein sequence ID" value="OGY51551.1"/>
    <property type="molecule type" value="Genomic_DNA"/>
</dbReference>
<evidence type="ECO:0000313" key="6">
    <source>
        <dbReference type="EMBL" id="OGY51551.1"/>
    </source>
</evidence>
<dbReference type="Gene3D" id="3.90.1310.10">
    <property type="entry name" value="Penicillin-binding protein 2a (Domain 2)"/>
    <property type="match status" value="1"/>
</dbReference>
<keyword evidence="3" id="KW-1133">Transmembrane helix</keyword>
<dbReference type="AlphaFoldDB" id="A0A1G1YH14"/>
<evidence type="ECO:0000259" key="5">
    <source>
        <dbReference type="Pfam" id="PF03717"/>
    </source>
</evidence>
<dbReference type="SUPFAM" id="SSF56519">
    <property type="entry name" value="Penicillin binding protein dimerisation domain"/>
    <property type="match status" value="1"/>
</dbReference>
<dbReference type="Pfam" id="PF03717">
    <property type="entry name" value="PBP_dimer"/>
    <property type="match status" value="1"/>
</dbReference>
<proteinExistence type="predicted"/>
<keyword evidence="2 3" id="KW-0472">Membrane</keyword>
<dbReference type="Gene3D" id="3.30.450.330">
    <property type="match status" value="1"/>
</dbReference>
<sequence>MSWRENKLIRIKTREGKQGRIKFLAVFFIICLVVIIIRLFDLQVLKGGFYAALAIGQHELYQKLFPERGSIYIVENNNGQQILFPLVTNKDLHMLYAVPADVEKPRETAEKLFELFGWPEDIDMKKVEEELFADISVNLDPIMAAEIKQTRLEKWQAEQQEQEITRLESILAKANDPYEPIRHKLTDEQMETIKSWNMKGLAFKDEIWRFYPERGMGGHIFGFWGFDGDSRVGKYGLEGYFDQELTGEFGEIYSERDAWGNIIAIGNNSLKEKVDGSDLVLTIDRAIQYQSCQALQEYVDYFKAESGSVIVTNPKTGEILALCGAPDYNPDEYNKVKDVSVYNNPAIFDAYEPGSIFKSITMAMALDTGKIQPDTAYVDTGSVYIKPYIIKNYNEKVYGRQTMTEVLEKSINTGSIFAMRQITPKIFAQYAKDFGFGRLTGLELAQEVAGDISNLDKNNEIYAATASFGQGLNVTPIQMIMAVGALANGGQLMKPYIVSQIINSDGVIETFKPQELKQVISAKAAAMISGMLVSVVENSYTKSAKIDGYRLAGKTGTAQIADKNQKGYLGDSVVSTSFVGYGPFADPRFAIIVNINKPQWGKTGEAVAAPVFKKIAKFILQYYNVPYDSK</sequence>
<accession>A0A1G1YH14</accession>
<dbReference type="PANTHER" id="PTHR30627">
    <property type="entry name" value="PEPTIDOGLYCAN D,D-TRANSPEPTIDASE"/>
    <property type="match status" value="1"/>
</dbReference>
<dbReference type="InterPro" id="IPR005311">
    <property type="entry name" value="PBP_dimer"/>
</dbReference>
<dbReference type="SUPFAM" id="SSF56601">
    <property type="entry name" value="beta-lactamase/transpeptidase-like"/>
    <property type="match status" value="1"/>
</dbReference>
<evidence type="ECO:0000256" key="2">
    <source>
        <dbReference type="ARBA" id="ARBA00023136"/>
    </source>
</evidence>
<comment type="subcellular location">
    <subcellularLocation>
        <location evidence="1">Membrane</location>
    </subcellularLocation>
</comment>
<dbReference type="InterPro" id="IPR036138">
    <property type="entry name" value="PBP_dimer_sf"/>
</dbReference>
<keyword evidence="3" id="KW-0812">Transmembrane</keyword>
<feature type="domain" description="Penicillin-binding protein dimerisation" evidence="5">
    <location>
        <begin position="66"/>
        <end position="263"/>
    </location>
</feature>
<evidence type="ECO:0008006" key="8">
    <source>
        <dbReference type="Google" id="ProtNLM"/>
    </source>
</evidence>
<dbReference type="InterPro" id="IPR012338">
    <property type="entry name" value="Beta-lactam/transpept-like"/>
</dbReference>
<dbReference type="PANTHER" id="PTHR30627:SF1">
    <property type="entry name" value="PEPTIDOGLYCAN D,D-TRANSPEPTIDASE FTSI"/>
    <property type="match status" value="1"/>
</dbReference>